<dbReference type="PANTHER" id="PTHR34861">
    <property type="match status" value="1"/>
</dbReference>
<evidence type="ECO:0000313" key="1">
    <source>
        <dbReference type="EMBL" id="KAA8651887.1"/>
    </source>
</evidence>
<dbReference type="Proteomes" id="UP000324241">
    <property type="component" value="Unassembled WGS sequence"/>
</dbReference>
<proteinExistence type="predicted"/>
<reference evidence="2 3" key="1">
    <citation type="submission" date="2019-03" db="EMBL/GenBank/DDBJ databases">
        <title>The genome sequence of a newly discovered highly antifungal drug resistant Aspergillus species, Aspergillus tanneri NIH 1004.</title>
        <authorList>
            <person name="Mounaud S."/>
            <person name="Singh I."/>
            <person name="Joardar V."/>
            <person name="Pakala S."/>
            <person name="Pakala S."/>
            <person name="Venepally P."/>
            <person name="Hoover J."/>
            <person name="Nierman W."/>
            <person name="Chung J."/>
            <person name="Losada L."/>
        </authorList>
    </citation>
    <scope>NUCLEOTIDE SEQUENCE [LARGE SCALE GENOMIC DNA]</scope>
    <source>
        <strain evidence="2 3">NIH1004</strain>
    </source>
</reference>
<dbReference type="RefSeq" id="XP_033431248.1">
    <property type="nucleotide sequence ID" value="XM_033565491.1"/>
</dbReference>
<evidence type="ECO:0000313" key="3">
    <source>
        <dbReference type="Proteomes" id="UP000308092"/>
    </source>
</evidence>
<dbReference type="Proteomes" id="UP000308092">
    <property type="component" value="Unassembled WGS sequence"/>
</dbReference>
<evidence type="ECO:0000313" key="2">
    <source>
        <dbReference type="EMBL" id="THC90632.1"/>
    </source>
</evidence>
<protein>
    <submittedName>
        <fullName evidence="2">Uncharacterized protein</fullName>
    </submittedName>
</protein>
<accession>A0A4S3J763</accession>
<evidence type="ECO:0000313" key="4">
    <source>
        <dbReference type="Proteomes" id="UP000324241"/>
    </source>
</evidence>
<dbReference type="AlphaFoldDB" id="A0A4S3J763"/>
<keyword evidence="3" id="KW-1185">Reference proteome</keyword>
<dbReference type="VEuPathDB" id="FungiDB:EYZ11_009911"/>
<comment type="caution">
    <text evidence="2">The sequence shown here is derived from an EMBL/GenBank/DDBJ whole genome shotgun (WGS) entry which is preliminary data.</text>
</comment>
<dbReference type="PANTHER" id="PTHR34861:SF9">
    <property type="entry name" value="CYCLASE"/>
    <property type="match status" value="1"/>
</dbReference>
<dbReference type="EMBL" id="SOSA01000499">
    <property type="protein sequence ID" value="THC90632.1"/>
    <property type="molecule type" value="Genomic_DNA"/>
</dbReference>
<dbReference type="GeneID" id="54323487"/>
<sequence length="93" mass="10674">MSGVYDLQKKYDDLPDKRRYWPTPAGSAEPHSSLWNGLRHYTAQRLTSEDQNRRVFYEGTTADEILDTNSTRIGIGYWTKCVAGRGVLIDYLS</sequence>
<dbReference type="EMBL" id="QUQM01000002">
    <property type="protein sequence ID" value="KAA8651887.1"/>
    <property type="molecule type" value="Genomic_DNA"/>
</dbReference>
<name>A0A4S3J763_9EURO</name>
<reference evidence="1 4" key="2">
    <citation type="submission" date="2019-08" db="EMBL/GenBank/DDBJ databases">
        <title>The genome sequence of a newly discovered highly antifungal drug resistant Aspergillus species, Aspergillus tanneri NIH 1004.</title>
        <authorList>
            <person name="Mounaud S."/>
            <person name="Singh I."/>
            <person name="Joardar V."/>
            <person name="Pakala S."/>
            <person name="Pakala S."/>
            <person name="Venepally P."/>
            <person name="Chung J.K."/>
            <person name="Losada L."/>
            <person name="Nierman W.C."/>
        </authorList>
    </citation>
    <scope>NUCLEOTIDE SEQUENCE [LARGE SCALE GENOMIC DNA]</scope>
    <source>
        <strain evidence="1 4">NIH1004</strain>
    </source>
</reference>
<organism evidence="2 3">
    <name type="scientific">Aspergillus tanneri</name>
    <dbReference type="NCBI Taxonomy" id="1220188"/>
    <lineage>
        <taxon>Eukaryota</taxon>
        <taxon>Fungi</taxon>
        <taxon>Dikarya</taxon>
        <taxon>Ascomycota</taxon>
        <taxon>Pezizomycotina</taxon>
        <taxon>Eurotiomycetes</taxon>
        <taxon>Eurotiomycetidae</taxon>
        <taxon>Eurotiales</taxon>
        <taxon>Aspergillaceae</taxon>
        <taxon>Aspergillus</taxon>
        <taxon>Aspergillus subgen. Circumdati</taxon>
    </lineage>
</organism>
<gene>
    <name evidence="1" type="ORF">ATNIH1004_000785</name>
    <name evidence="2" type="ORF">EYZ11_009911</name>
</gene>
<dbReference type="OrthoDB" id="10563167at2759"/>